<dbReference type="InterPro" id="IPR000683">
    <property type="entry name" value="Gfo/Idh/MocA-like_OxRdtase_N"/>
</dbReference>
<dbReference type="PANTHER" id="PTHR43708:SF5">
    <property type="entry name" value="CONSERVED EXPRESSED OXIDOREDUCTASE (EUROFUNG)-RELATED"/>
    <property type="match status" value="1"/>
</dbReference>
<dbReference type="SUPFAM" id="SSF55347">
    <property type="entry name" value="Glyceraldehyde-3-phosphate dehydrogenase-like, C-terminal domain"/>
    <property type="match status" value="1"/>
</dbReference>
<comment type="similarity">
    <text evidence="1">Belongs to the Gfo/Idh/MocA family.</text>
</comment>
<dbReference type="InterPro" id="IPR055170">
    <property type="entry name" value="GFO_IDH_MocA-like_dom"/>
</dbReference>
<evidence type="ECO:0000256" key="2">
    <source>
        <dbReference type="ARBA" id="ARBA00023002"/>
    </source>
</evidence>
<dbReference type="GO" id="GO:0000166">
    <property type="term" value="F:nucleotide binding"/>
    <property type="evidence" value="ECO:0007669"/>
    <property type="project" value="InterPro"/>
</dbReference>
<organism evidence="5 6">
    <name type="scientific">Hymenobacter crusticola</name>
    <dbReference type="NCBI Taxonomy" id="1770526"/>
    <lineage>
        <taxon>Bacteria</taxon>
        <taxon>Pseudomonadati</taxon>
        <taxon>Bacteroidota</taxon>
        <taxon>Cytophagia</taxon>
        <taxon>Cytophagales</taxon>
        <taxon>Hymenobacteraceae</taxon>
        <taxon>Hymenobacter</taxon>
    </lineage>
</organism>
<evidence type="ECO:0000259" key="4">
    <source>
        <dbReference type="Pfam" id="PF22725"/>
    </source>
</evidence>
<dbReference type="SUPFAM" id="SSF51735">
    <property type="entry name" value="NAD(P)-binding Rossmann-fold domains"/>
    <property type="match status" value="1"/>
</dbReference>
<evidence type="ECO:0000313" key="6">
    <source>
        <dbReference type="Proteomes" id="UP000194873"/>
    </source>
</evidence>
<keyword evidence="2" id="KW-0560">Oxidoreductase</keyword>
<feature type="domain" description="GFO/IDH/MocA-like oxidoreductase" evidence="4">
    <location>
        <begin position="130"/>
        <end position="249"/>
    </location>
</feature>
<reference evidence="5 6" key="1">
    <citation type="submission" date="2017-01" db="EMBL/GenBank/DDBJ databases">
        <title>A new Hymenobacter.</title>
        <authorList>
            <person name="Liang Y."/>
            <person name="Feng F."/>
        </authorList>
    </citation>
    <scope>NUCLEOTIDE SEQUENCE [LARGE SCALE GENOMIC DNA]</scope>
    <source>
        <strain evidence="5">MIMBbqt21</strain>
    </source>
</reference>
<dbReference type="OrthoDB" id="9815825at2"/>
<dbReference type="InterPro" id="IPR036291">
    <property type="entry name" value="NAD(P)-bd_dom_sf"/>
</dbReference>
<feature type="domain" description="Gfo/Idh/MocA-like oxidoreductase N-terminal" evidence="3">
    <location>
        <begin position="8"/>
        <end position="121"/>
    </location>
</feature>
<gene>
    <name evidence="5" type="ORF">BXP70_09515</name>
</gene>
<dbReference type="AlphaFoldDB" id="A0A243WE28"/>
<dbReference type="RefSeq" id="WP_086593828.1">
    <property type="nucleotide sequence ID" value="NZ_MTSE01000004.1"/>
</dbReference>
<evidence type="ECO:0000256" key="1">
    <source>
        <dbReference type="ARBA" id="ARBA00010928"/>
    </source>
</evidence>
<proteinExistence type="inferred from homology"/>
<dbReference type="GO" id="GO:0016491">
    <property type="term" value="F:oxidoreductase activity"/>
    <property type="evidence" value="ECO:0007669"/>
    <property type="project" value="UniProtKB-KW"/>
</dbReference>
<dbReference type="PANTHER" id="PTHR43708">
    <property type="entry name" value="CONSERVED EXPRESSED OXIDOREDUCTASE (EUROFUNG)"/>
    <property type="match status" value="1"/>
</dbReference>
<dbReference type="EMBL" id="MTSE01000004">
    <property type="protein sequence ID" value="OUJ73984.1"/>
    <property type="molecule type" value="Genomic_DNA"/>
</dbReference>
<comment type="caution">
    <text evidence="5">The sequence shown here is derived from an EMBL/GenBank/DDBJ whole genome shotgun (WGS) entry which is preliminary data.</text>
</comment>
<dbReference type="Gene3D" id="3.40.50.720">
    <property type="entry name" value="NAD(P)-binding Rossmann-like Domain"/>
    <property type="match status" value="1"/>
</dbReference>
<evidence type="ECO:0000313" key="5">
    <source>
        <dbReference type="EMBL" id="OUJ73984.1"/>
    </source>
</evidence>
<dbReference type="Gene3D" id="3.30.360.10">
    <property type="entry name" value="Dihydrodipicolinate Reductase, domain 2"/>
    <property type="match status" value="1"/>
</dbReference>
<dbReference type="InterPro" id="IPR051317">
    <property type="entry name" value="Gfo/Idh/MocA_oxidoreduct"/>
</dbReference>
<dbReference type="Proteomes" id="UP000194873">
    <property type="component" value="Unassembled WGS sequence"/>
</dbReference>
<evidence type="ECO:0000259" key="3">
    <source>
        <dbReference type="Pfam" id="PF01408"/>
    </source>
</evidence>
<accession>A0A243WE28</accession>
<sequence length="346" mass="38474">MTNAIKTGLLAYGMSGKVFHAPFVATHPGFDFRAIVERHHKQASQDYPGVISYDSVEALLADPELELVIVNTPSNTHFELTQQVLQAGKHVLVEKPMAASLAEVQTLFDLGRQVGKHVFVYQNRRWDSDFQAVQQVISSGQLGQLIEVHFRYDRYKTTLNPKPFKETAVPASGIVYDLGPHLLDQVISLFGKPLRSHKTTGRYRANTQVDDYFTMHLQYPDGLNVFVTSGLLIANPLPAFVLHGTTGSFQKGRVDVQETQLQQSISPLASEYGQEAPDSEGTLTVVGAGDEKTTTKVPSLKGDYTGLFEAVYQTLRNEVAYPIREEHILWQMALLEQNPGDWAFLG</sequence>
<name>A0A243WE28_9BACT</name>
<dbReference type="Pfam" id="PF22725">
    <property type="entry name" value="GFO_IDH_MocA_C3"/>
    <property type="match status" value="1"/>
</dbReference>
<protein>
    <submittedName>
        <fullName evidence="5">Oxidoreductase</fullName>
    </submittedName>
</protein>
<keyword evidence="6" id="KW-1185">Reference proteome</keyword>
<dbReference type="Pfam" id="PF01408">
    <property type="entry name" value="GFO_IDH_MocA"/>
    <property type="match status" value="1"/>
</dbReference>